<dbReference type="Gene3D" id="3.10.105.10">
    <property type="entry name" value="Dipeptide-binding Protein, Domain 3"/>
    <property type="match status" value="1"/>
</dbReference>
<accession>A0A3M2L9V0</accession>
<comment type="caution">
    <text evidence="4">The sequence shown here is derived from an EMBL/GenBank/DDBJ whole genome shotgun (WGS) entry which is preliminary data.</text>
</comment>
<evidence type="ECO:0000313" key="4">
    <source>
        <dbReference type="EMBL" id="RMI34194.1"/>
    </source>
</evidence>
<dbReference type="InterPro" id="IPR000914">
    <property type="entry name" value="SBP_5_dom"/>
</dbReference>
<proteinExistence type="predicted"/>
<reference evidence="4 5" key="1">
    <citation type="submission" date="2018-10" db="EMBL/GenBank/DDBJ databases">
        <title>Isolation from cow dung.</title>
        <authorList>
            <person name="Ling L."/>
        </authorList>
    </citation>
    <scope>NUCLEOTIDE SEQUENCE [LARGE SCALE GENOMIC DNA]</scope>
    <source>
        <strain evidence="4 5">NEAU-LL90</strain>
    </source>
</reference>
<feature type="region of interest" description="Disordered" evidence="1">
    <location>
        <begin position="27"/>
        <end position="46"/>
    </location>
</feature>
<dbReference type="Gene3D" id="3.90.76.10">
    <property type="entry name" value="Dipeptide-binding Protein, Domain 1"/>
    <property type="match status" value="1"/>
</dbReference>
<dbReference type="SUPFAM" id="SSF53850">
    <property type="entry name" value="Periplasmic binding protein-like II"/>
    <property type="match status" value="1"/>
</dbReference>
<feature type="chain" id="PRO_5039427816" evidence="2">
    <location>
        <begin position="31"/>
        <end position="557"/>
    </location>
</feature>
<dbReference type="CDD" id="cd08501">
    <property type="entry name" value="PBP2_Lpqw"/>
    <property type="match status" value="1"/>
</dbReference>
<evidence type="ECO:0000259" key="3">
    <source>
        <dbReference type="Pfam" id="PF00496"/>
    </source>
</evidence>
<dbReference type="GO" id="GO:0015833">
    <property type="term" value="P:peptide transport"/>
    <property type="evidence" value="ECO:0007669"/>
    <property type="project" value="TreeGrafter"/>
</dbReference>
<dbReference type="OrthoDB" id="7888869at2"/>
<dbReference type="RefSeq" id="WP_122187118.1">
    <property type="nucleotide sequence ID" value="NZ_RFFH01000002.1"/>
</dbReference>
<dbReference type="InterPro" id="IPR039424">
    <property type="entry name" value="SBP_5"/>
</dbReference>
<dbReference type="PANTHER" id="PTHR30290">
    <property type="entry name" value="PERIPLASMIC BINDING COMPONENT OF ABC TRANSPORTER"/>
    <property type="match status" value="1"/>
</dbReference>
<sequence>MRQPPNVIRYAVLAAAAVLTLAACSSSGNPAPGTATLGTTSDINPVPREQVRDGGNLRLATTAFPANWNTLSNDGNDGEIAEIEWPMMPRAFATDAAGNSTVDHDYFTDVQLTGTEPQQVTYTINPKAVWGDGSPITWEDIQSEAHALSGADKRFLIANNNGFDRVAKVERGVDDRQAVLTFAKPFADWRGQLSGNAMLYPKSVTADPDSFNKSLADHLTLSAGPFVVQSTDRTQGRIVLARNPKWWGATPKLDTITYSVLDRAAWVDALRNNEIDAAMLSSLGDAKQIQATSDVALRRAPGNRWRHITFNGAPGAILSDEKARVAITKAIDRQSIADVTQNGLVDKPVPLNNHVYLRGQTGYQDNSLGYDPDAAARELDADGWTLQNGVRMKDGRKLEIRDVMYNDPVWVTIAKIIQQNLAKIGVTLTIDLKPGQNYFTDFIIPGDFDTTQFSFQGDAFPLQSLNQIWGLHPDDEQSNFGRIGSPDLNDLIERTVSELDPKRAIELANQVDRKIFEEGHSLPLTQSEGNWGVRKTVANYGSPGLASYDYTAIGFVQ</sequence>
<evidence type="ECO:0000256" key="1">
    <source>
        <dbReference type="SAM" id="MobiDB-lite"/>
    </source>
</evidence>
<dbReference type="GO" id="GO:1904680">
    <property type="term" value="F:peptide transmembrane transporter activity"/>
    <property type="evidence" value="ECO:0007669"/>
    <property type="project" value="TreeGrafter"/>
</dbReference>
<evidence type="ECO:0000313" key="5">
    <source>
        <dbReference type="Proteomes" id="UP000279275"/>
    </source>
</evidence>
<evidence type="ECO:0000256" key="2">
    <source>
        <dbReference type="SAM" id="SignalP"/>
    </source>
</evidence>
<feature type="signal peptide" evidence="2">
    <location>
        <begin position="1"/>
        <end position="30"/>
    </location>
</feature>
<keyword evidence="2" id="KW-0732">Signal</keyword>
<dbReference type="PANTHER" id="PTHR30290:SF65">
    <property type="entry name" value="MONOACYL PHOSPHATIDYLINOSITOL TETRAMANNOSIDE-BINDING PROTEIN LPQW-RELATED"/>
    <property type="match status" value="1"/>
</dbReference>
<organism evidence="4 5">
    <name type="scientific">Nocardia stercoris</name>
    <dbReference type="NCBI Taxonomy" id="2483361"/>
    <lineage>
        <taxon>Bacteria</taxon>
        <taxon>Bacillati</taxon>
        <taxon>Actinomycetota</taxon>
        <taxon>Actinomycetes</taxon>
        <taxon>Mycobacteriales</taxon>
        <taxon>Nocardiaceae</taxon>
        <taxon>Nocardia</taxon>
    </lineage>
</organism>
<dbReference type="PROSITE" id="PS51257">
    <property type="entry name" value="PROKAR_LIPOPROTEIN"/>
    <property type="match status" value="1"/>
</dbReference>
<dbReference type="EMBL" id="RFFH01000002">
    <property type="protein sequence ID" value="RMI34194.1"/>
    <property type="molecule type" value="Genomic_DNA"/>
</dbReference>
<dbReference type="Pfam" id="PF00496">
    <property type="entry name" value="SBP_bac_5"/>
    <property type="match status" value="1"/>
</dbReference>
<protein>
    <submittedName>
        <fullName evidence="4">ABC transporter family substrate-binding protein</fullName>
    </submittedName>
</protein>
<name>A0A3M2L9V0_9NOCA</name>
<gene>
    <name evidence="4" type="ORF">EBN03_07180</name>
</gene>
<dbReference type="Gene3D" id="3.40.190.10">
    <property type="entry name" value="Periplasmic binding protein-like II"/>
    <property type="match status" value="1"/>
</dbReference>
<feature type="domain" description="Solute-binding protein family 5" evidence="3">
    <location>
        <begin position="118"/>
        <end position="464"/>
    </location>
</feature>
<dbReference type="AlphaFoldDB" id="A0A3M2L9V0"/>
<dbReference type="Proteomes" id="UP000279275">
    <property type="component" value="Unassembled WGS sequence"/>
</dbReference>
<keyword evidence="5" id="KW-1185">Reference proteome</keyword>